<reference evidence="2" key="1">
    <citation type="submission" date="2011-06" db="EMBL/GenBank/DDBJ databases">
        <title>The complete genome of chromosome of Runella slithyformis DSM 19594.</title>
        <authorList>
            <consortium name="US DOE Joint Genome Institute (JGI-PGF)"/>
            <person name="Lucas S."/>
            <person name="Han J."/>
            <person name="Lapidus A."/>
            <person name="Bruce D."/>
            <person name="Goodwin L."/>
            <person name="Pitluck S."/>
            <person name="Peters L."/>
            <person name="Kyrpides N."/>
            <person name="Mavromatis K."/>
            <person name="Ivanova N."/>
            <person name="Ovchinnikova G."/>
            <person name="Zhang X."/>
            <person name="Misra M."/>
            <person name="Detter J.C."/>
            <person name="Tapia R."/>
            <person name="Han C."/>
            <person name="Land M."/>
            <person name="Hauser L."/>
            <person name="Markowitz V."/>
            <person name="Cheng J.-F."/>
            <person name="Hugenholtz P."/>
            <person name="Woyke T."/>
            <person name="Wu D."/>
            <person name="Tindall B."/>
            <person name="Faehrich R."/>
            <person name="Brambilla E."/>
            <person name="Klenk H.-P."/>
            <person name="Eisen J.A."/>
        </authorList>
    </citation>
    <scope>NUCLEOTIDE SEQUENCE [LARGE SCALE GENOMIC DNA]</scope>
    <source>
        <strain evidence="2">ATCC 29530 / DSM 19594 / LMG 11500 / NCIMB 11436 / LSU 4</strain>
    </source>
</reference>
<dbReference type="AlphaFoldDB" id="A0A7U4E3Y4"/>
<evidence type="ECO:0000313" key="1">
    <source>
        <dbReference type="EMBL" id="AEI46514.1"/>
    </source>
</evidence>
<organism evidence="1 2">
    <name type="scientific">Runella slithyformis (strain ATCC 29530 / DSM 19594 / LMG 11500 / NCIMB 11436 / LSU 4)</name>
    <dbReference type="NCBI Taxonomy" id="761193"/>
    <lineage>
        <taxon>Bacteria</taxon>
        <taxon>Pseudomonadati</taxon>
        <taxon>Bacteroidota</taxon>
        <taxon>Cytophagia</taxon>
        <taxon>Cytophagales</taxon>
        <taxon>Spirosomataceae</taxon>
        <taxon>Runella</taxon>
    </lineage>
</organism>
<dbReference type="EMBL" id="CP002859">
    <property type="protein sequence ID" value="AEI46514.1"/>
    <property type="molecule type" value="Genomic_DNA"/>
</dbReference>
<evidence type="ECO:0000313" key="2">
    <source>
        <dbReference type="Proteomes" id="UP000000493"/>
    </source>
</evidence>
<proteinExistence type="predicted"/>
<dbReference type="Proteomes" id="UP000000493">
    <property type="component" value="Chromosome"/>
</dbReference>
<dbReference type="KEGG" id="rsi:Runsl_0055"/>
<gene>
    <name evidence="1" type="ordered locus">Runsl_0055</name>
</gene>
<reference evidence="1 2" key="2">
    <citation type="journal article" date="2012" name="Stand. Genomic Sci.">
        <title>Complete genome sequence of the aquatic bacterium Runella slithyformis type strain (LSU 4(T)).</title>
        <authorList>
            <person name="Copeland A."/>
            <person name="Zhang X."/>
            <person name="Misra M."/>
            <person name="Lapidus A."/>
            <person name="Nolan M."/>
            <person name="Lucas S."/>
            <person name="Deshpande S."/>
            <person name="Cheng J.F."/>
            <person name="Tapia R."/>
            <person name="Goodwin L.A."/>
            <person name="Pitluck S."/>
            <person name="Liolios K."/>
            <person name="Pagani I."/>
            <person name="Ivanova N."/>
            <person name="Mikhailova N."/>
            <person name="Pati A."/>
            <person name="Chen A."/>
            <person name="Palaniappan K."/>
            <person name="Land M."/>
            <person name="Hauser L."/>
            <person name="Pan C."/>
            <person name="Jeffries C.D."/>
            <person name="Detter J.C."/>
            <person name="Brambilla E.M."/>
            <person name="Rohde M."/>
            <person name="Djao O.D."/>
            <person name="Goker M."/>
            <person name="Sikorski J."/>
            <person name="Tindall B.J."/>
            <person name="Woyke T."/>
            <person name="Bristow J."/>
            <person name="Eisen J.A."/>
            <person name="Markowitz V."/>
            <person name="Hugenholtz P."/>
            <person name="Kyrpides N.C."/>
            <person name="Klenk H.P."/>
            <person name="Mavromatis K."/>
        </authorList>
    </citation>
    <scope>NUCLEOTIDE SEQUENCE [LARGE SCALE GENOMIC DNA]</scope>
    <source>
        <strain evidence="2">ATCC 29530 / DSM 19594 / LMG 11500 / NCIMB 11436 / LSU 4</strain>
    </source>
</reference>
<accession>A0A7U4E3Y4</accession>
<name>A0A7U4E3Y4_RUNSL</name>
<sequence length="41" mass="5078">MKRLKYIQLIYSLLKIVYLSHSFRARIHFFDKDLFFLTIKA</sequence>
<protein>
    <submittedName>
        <fullName evidence="1">Uncharacterized protein</fullName>
    </submittedName>
</protein>
<keyword evidence="2" id="KW-1185">Reference proteome</keyword>